<comment type="subcellular location">
    <subcellularLocation>
        <location evidence="1">Secreted</location>
    </subcellularLocation>
</comment>
<evidence type="ECO:0000256" key="7">
    <source>
        <dbReference type="SAM" id="SignalP"/>
    </source>
</evidence>
<dbReference type="InterPro" id="IPR013517">
    <property type="entry name" value="FG-GAP"/>
</dbReference>
<evidence type="ECO:0000256" key="4">
    <source>
        <dbReference type="ARBA" id="ARBA00023026"/>
    </source>
</evidence>
<keyword evidence="3 7" id="KW-0732">Signal</keyword>
<evidence type="ECO:0000256" key="2">
    <source>
        <dbReference type="ARBA" id="ARBA00022525"/>
    </source>
</evidence>
<evidence type="ECO:0000256" key="6">
    <source>
        <dbReference type="SAM" id="MobiDB-lite"/>
    </source>
</evidence>
<comment type="caution">
    <text evidence="9">The sequence shown here is derived from an EMBL/GenBank/DDBJ whole genome shotgun (WGS) entry which is preliminary data.</text>
</comment>
<dbReference type="InterPro" id="IPR003284">
    <property type="entry name" value="Sal_SpvB"/>
</dbReference>
<dbReference type="EMBL" id="JACHWZ010000020">
    <property type="protein sequence ID" value="MBB3062771.1"/>
    <property type="molecule type" value="Genomic_DNA"/>
</dbReference>
<keyword evidence="4" id="KW-0843">Virulence</keyword>
<evidence type="ECO:0000259" key="8">
    <source>
        <dbReference type="SMART" id="SM00306"/>
    </source>
</evidence>
<evidence type="ECO:0000256" key="3">
    <source>
        <dbReference type="ARBA" id="ARBA00022729"/>
    </source>
</evidence>
<proteinExistence type="predicted"/>
<dbReference type="SUPFAM" id="SSF69318">
    <property type="entry name" value="Integrin alpha N-terminal domain"/>
    <property type="match status" value="1"/>
</dbReference>
<evidence type="ECO:0000313" key="9">
    <source>
        <dbReference type="EMBL" id="MBB3062771.1"/>
    </source>
</evidence>
<dbReference type="GO" id="GO:0005576">
    <property type="term" value="C:extracellular region"/>
    <property type="evidence" value="ECO:0007669"/>
    <property type="project" value="UniProtKB-SubCell"/>
</dbReference>
<dbReference type="InterPro" id="IPR030934">
    <property type="entry name" value="Intein_C"/>
</dbReference>
<keyword evidence="5" id="KW-0175">Coiled coil</keyword>
<keyword evidence="10" id="KW-1185">Reference proteome</keyword>
<protein>
    <submittedName>
        <fullName evidence="9">RHS repeat-associated protein</fullName>
    </submittedName>
</protein>
<dbReference type="InterPro" id="IPR006530">
    <property type="entry name" value="YD"/>
</dbReference>
<feature type="chain" id="PRO_5031055454" evidence="7">
    <location>
        <begin position="21"/>
        <end position="2254"/>
    </location>
</feature>
<feature type="region of interest" description="Disordered" evidence="6">
    <location>
        <begin position="1355"/>
        <end position="1393"/>
    </location>
</feature>
<dbReference type="InterPro" id="IPR036844">
    <property type="entry name" value="Hint_dom_sf"/>
</dbReference>
<dbReference type="Pfam" id="PF03534">
    <property type="entry name" value="SpvB"/>
    <property type="match status" value="1"/>
</dbReference>
<organism evidence="9 10">
    <name type="scientific">Microbulbifer rhizosphaerae</name>
    <dbReference type="NCBI Taxonomy" id="1562603"/>
    <lineage>
        <taxon>Bacteria</taxon>
        <taxon>Pseudomonadati</taxon>
        <taxon>Pseudomonadota</taxon>
        <taxon>Gammaproteobacteria</taxon>
        <taxon>Cellvibrionales</taxon>
        <taxon>Microbulbiferaceae</taxon>
        <taxon>Microbulbifer</taxon>
    </lineage>
</organism>
<dbReference type="RefSeq" id="WP_183462359.1">
    <property type="nucleotide sequence ID" value="NZ_JACHWZ010000020.1"/>
</dbReference>
<sequence>MKSRTYLKLCLLFVCVSSLAIEARAVAESPKSIPGRLIGSFSSTDNGAGSYRIPIKVPPGIAGMAPSVSIAYSSQNGNDVAGMGWSVRGVSAISRCPANREVDGFKGAINYDDNDRYCLDGQRLIAVKGAYGQHLSEYRTELETWERIVAYYDKDGTKACGSGPCYFVLTAKNGVRHIYGQASARILAVGKSDVRVWALHRSVDLNGNAISFSYAADPLGGNKSRGAYYISRIDYTGNKQAKVAPNRAVVFEYERRPDTITHYVGGAPITKAARLAYIHTYLGSSLIKEYRFVYDKRDAGRSLLVSVSECNGAGIAASSSCLTPTRFGWQRSAARFASKTTALSDEFGKNQGWSSSRGMRFLSDVNGDGRTDIVGFKDGVKVALSDGKRYKSATTWSSDFDQHTKWDVKTTPRMLADVNGDGMSDVVGFGLDGVHVALSTRTRFDSTLWQQKPYPYFCRDCGKGWLPKDTPRMIADVNGDGRGDLVGFGIDGVYVALSLGNKFQDKPQRWTTQFGRDSAPGWGAQTPRLLVDINGDRMADIVGFGQKGVYIALSTGDRGNSFVTPKWASQPMAAYGTDQGWSNNNVRSLADVNGDGLTDIVGINHSGVFVSLSTGQSFLPQPQSPWPESFKFPSASWSVASTPLQMIDVNADGHADLVGFGADAVVVALSNGSGFSTANWDRHSLPGFGGPDWGAQTPRMLADVNGDGLTDVLGFGLNGVQVGLASGPYPDLMNSVTNGFGLSLQMTYKPISDPSVYSFDAEQHQSANAPGVINASMHSANFYPIAGVAASTVAPRNVWGGRSQVVALYRERNDETLSQFPIDYAYDYHYSHARVDVGGHGWLGYKKVTHTNEQTGAVTVRTYHQDFPLTHRLIERQELCGQSEHYDPKCTASASPLGVTNADYEVVTTATGTSPSKPKVYDVRLQTSRVDHFSYGKYNFSIGEQHEYDDFGNRIRHSYLGYVDQTGKDRTADDNVYTLLSYVPPGKDWKLNYVEYIKKSKQSESDPIGRFSAEADISLTRYQYSDDGRMNLTSKGRWDDTNDVFLAHSFGYDAFGNRTSSMDPAGGRHDITFESKYHTYPATIKWPVVESGAGLCDQNTRLCEHYAYDARIGKKIGEIDRNGNTTVTCYDDFGSQTLIQGPIPEKPNGIRSDVNCLADYPYLVAGAPFVEPIRSAKVVSLQRADTHLVDGGIVRQRDSLQQWPTGDTRKWLSQQQWLDPLGRTYRTGTQTPGGLVYVDYKLDSDGRKVKQSLPYYKDNAQPTWAHSTYDIYGRPLQQTRPIYADGADRNTVMSYEYQGTSDGLHTTVIRAAEQSGKYAQQFAYAYFNGSRKVVSMVVPSEDNAQTSYWYDRLGRPLSATDPKTRDNPKGLTSTTSYDSLGRHKTTSNPAHGQATFRYDTQGRLIHKIDANGQFTFTHDAVGRMTSKLRPDGYKVAFTFDRSQAERANALGRRTAETLISPNGKVVNRYDHQFDVYGNKRQTTVTISGEAKAYDVARVYSPAGKVTHYTYPDGAMQVLSYDVGQLDNLSLDGKPFARFSDYTASGVPTAVTYGNGVVNRYQVSDTAQLLRQTVAQEDSSALLDVKYQWNGLAQLTAIDDLLEDDVNRSETFGYTDLRLTSSNAPGTYGSKTFRYDPSGNLTLKDGVTFHYKGYAVQSGTKDGESIFKAEYDPVGNLTTKEVSGRTWRYQYNAENRLTKAWLEGKPASVQVQLGYDFAGNRVNKIAEDGTRYVYIDNAYVIERTPGGAVRTTKYVRGPQGPIATVMTDSLVYHHRNHLDSTVLTSDETGRALKRFSYLPFGALVGSTAQAGFDFTGKRLDADTGLYYFGARYYDATLGRFITSDSGLGAPKTRPGAFNRYAYVLNSPSNYNDPTGNWACPKPVAGVVGGVLGAGTAVAGAFATWVDIGQTEKSGVNGDWASVFLGIGGVLFETGGGAALFYGGCHWLNKHLLNPPTDENIQLENLGDAIENMYQGAGLRITQLEEEVHNLGNEIDDLKNELHTRTTELDDAIRGKKRYRNKYRKLNKELEEFKRNNHTGDDCSCFAAGTQIATATGLRAIESIRPGDQVWSWNRDTHLRELKPVVKLVRAPRSKPLMRIGVGNGSVEATPSHPFWSTTQKTWIRAEKLSVGDHLLNADGREITVSEIGTRVGEFKVYNFEVADNHSYFVSEAEVLVHNSSCIGEHDGLGGKTDYGTGETAEVGADQMTADATREASSAVQTGVKASTATTETAETTTEGSTAVEETLELLLLIEL</sequence>
<dbReference type="SUPFAM" id="SSF51294">
    <property type="entry name" value="Hedgehog/intein (Hint) domain"/>
    <property type="match status" value="1"/>
</dbReference>
<dbReference type="Pfam" id="PF05593">
    <property type="entry name" value="RHS_repeat"/>
    <property type="match status" value="2"/>
</dbReference>
<dbReference type="PANTHER" id="PTHR32305">
    <property type="match status" value="1"/>
</dbReference>
<accession>A0A7W4ZAP5</accession>
<dbReference type="NCBIfam" id="TIGR01443">
    <property type="entry name" value="intein_Cterm"/>
    <property type="match status" value="1"/>
</dbReference>
<dbReference type="GO" id="GO:0005737">
    <property type="term" value="C:cytoplasm"/>
    <property type="evidence" value="ECO:0007669"/>
    <property type="project" value="InterPro"/>
</dbReference>
<dbReference type="InterPro" id="IPR028994">
    <property type="entry name" value="Integrin_alpha_N"/>
</dbReference>
<dbReference type="PROSITE" id="PS50818">
    <property type="entry name" value="INTEIN_C_TER"/>
    <property type="match status" value="1"/>
</dbReference>
<feature type="compositionally biased region" description="Polar residues" evidence="6">
    <location>
        <begin position="2213"/>
        <end position="2223"/>
    </location>
</feature>
<dbReference type="InterPro" id="IPR003587">
    <property type="entry name" value="Hint_dom_N"/>
</dbReference>
<dbReference type="CDD" id="cd00081">
    <property type="entry name" value="Hint"/>
    <property type="match status" value="1"/>
</dbReference>
<feature type="domain" description="Hint" evidence="8">
    <location>
        <begin position="2041"/>
        <end position="2137"/>
    </location>
</feature>
<dbReference type="InterPro" id="IPR031325">
    <property type="entry name" value="RHS_repeat"/>
</dbReference>
<evidence type="ECO:0000256" key="5">
    <source>
        <dbReference type="SAM" id="Coils"/>
    </source>
</evidence>
<dbReference type="NCBIfam" id="TIGR01643">
    <property type="entry name" value="YD_repeat_2x"/>
    <property type="match status" value="1"/>
</dbReference>
<dbReference type="SMART" id="SM00306">
    <property type="entry name" value="HintN"/>
    <property type="match status" value="1"/>
</dbReference>
<dbReference type="Proteomes" id="UP000535937">
    <property type="component" value="Unassembled WGS sequence"/>
</dbReference>
<evidence type="ECO:0000256" key="1">
    <source>
        <dbReference type="ARBA" id="ARBA00004613"/>
    </source>
</evidence>
<feature type="region of interest" description="Disordered" evidence="6">
    <location>
        <begin position="2207"/>
        <end position="2240"/>
    </location>
</feature>
<feature type="signal peptide" evidence="7">
    <location>
        <begin position="1"/>
        <end position="20"/>
    </location>
</feature>
<dbReference type="Gene3D" id="2.170.16.10">
    <property type="entry name" value="Hedgehog/Intein (Hint) domain"/>
    <property type="match status" value="1"/>
</dbReference>
<evidence type="ECO:0000313" key="10">
    <source>
        <dbReference type="Proteomes" id="UP000535937"/>
    </source>
</evidence>
<dbReference type="Pfam" id="PF07591">
    <property type="entry name" value="PT-HINT"/>
    <property type="match status" value="1"/>
</dbReference>
<dbReference type="NCBIfam" id="TIGR03696">
    <property type="entry name" value="Rhs_assc_core"/>
    <property type="match status" value="1"/>
</dbReference>
<feature type="coiled-coil region" evidence="5">
    <location>
        <begin position="1972"/>
        <end position="2034"/>
    </location>
</feature>
<reference evidence="9 10" key="1">
    <citation type="submission" date="2020-08" db="EMBL/GenBank/DDBJ databases">
        <title>Genomic Encyclopedia of Type Strains, Phase III (KMG-III): the genomes of soil and plant-associated and newly described type strains.</title>
        <authorList>
            <person name="Whitman W."/>
        </authorList>
    </citation>
    <scope>NUCLEOTIDE SEQUENCE [LARGE SCALE GENOMIC DNA]</scope>
    <source>
        <strain evidence="9 10">CECT 8799</strain>
    </source>
</reference>
<dbReference type="InterPro" id="IPR006141">
    <property type="entry name" value="Intein_N"/>
</dbReference>
<gene>
    <name evidence="9" type="ORF">FHS09_003620</name>
</gene>
<dbReference type="PROSITE" id="PS50817">
    <property type="entry name" value="INTEIN_N_TER"/>
    <property type="match status" value="1"/>
</dbReference>
<dbReference type="PANTHER" id="PTHR32305:SF15">
    <property type="entry name" value="PROTEIN RHSA-RELATED"/>
    <property type="match status" value="1"/>
</dbReference>
<dbReference type="Gene3D" id="2.180.10.10">
    <property type="entry name" value="RHS repeat-associated core"/>
    <property type="match status" value="2"/>
</dbReference>
<feature type="compositionally biased region" description="Low complexity" evidence="6">
    <location>
        <begin position="2224"/>
        <end position="2240"/>
    </location>
</feature>
<dbReference type="InterPro" id="IPR022385">
    <property type="entry name" value="Rhs_assc_core"/>
</dbReference>
<dbReference type="GO" id="GO:0016539">
    <property type="term" value="P:intein-mediated protein splicing"/>
    <property type="evidence" value="ECO:0007669"/>
    <property type="project" value="InterPro"/>
</dbReference>
<name>A0A7W4ZAP5_9GAMM</name>
<dbReference type="InterPro" id="IPR050708">
    <property type="entry name" value="T6SS_VgrG/RHS"/>
</dbReference>
<dbReference type="Pfam" id="PF13517">
    <property type="entry name" value="FG-GAP_3"/>
    <property type="match status" value="1"/>
</dbReference>
<keyword evidence="2" id="KW-0964">Secreted</keyword>